<gene>
    <name evidence="2" type="ORF">NONO_c08240</name>
</gene>
<dbReference type="eggNOG" id="ENOG50315P1">
    <property type="taxonomic scope" value="Bacteria"/>
</dbReference>
<evidence type="ECO:0000313" key="2">
    <source>
        <dbReference type="EMBL" id="AHH15631.1"/>
    </source>
</evidence>
<dbReference type="AlphaFoldDB" id="W5TEF9"/>
<evidence type="ECO:0000313" key="3">
    <source>
        <dbReference type="Proteomes" id="UP000019150"/>
    </source>
</evidence>
<evidence type="ECO:0008006" key="4">
    <source>
        <dbReference type="Google" id="ProtNLM"/>
    </source>
</evidence>
<sequence length="106" mass="11464">MAAEFQVVPDDVDKFGGVMRDLAGQAGAAVAHATKWLDLDDAGTGIYLQVKGIVEQIQQNLEANYKHLQTLSDSSATELGKAAQLYRTTDHESAARLDETYPGAKR</sequence>
<evidence type="ECO:0000256" key="1">
    <source>
        <dbReference type="SAM" id="MobiDB-lite"/>
    </source>
</evidence>
<dbReference type="STRING" id="1415166.NONO_c08240"/>
<reference evidence="2 3" key="1">
    <citation type="journal article" date="2014" name="Appl. Environ. Microbiol.">
        <title>Insights into the Microbial Degradation of Rubber and Gutta-Percha by Analysis of the Complete Genome of Nocardia nova SH22a.</title>
        <authorList>
            <person name="Luo Q."/>
            <person name="Hiessl S."/>
            <person name="Poehlein A."/>
            <person name="Daniel R."/>
            <person name="Steinbuchel A."/>
        </authorList>
    </citation>
    <scope>NUCLEOTIDE SEQUENCE [LARGE SCALE GENOMIC DNA]</scope>
    <source>
        <strain evidence="2">SH22a</strain>
    </source>
</reference>
<accession>W5TEF9</accession>
<dbReference type="HOGENOM" id="CLU_174003_0_0_11"/>
<dbReference type="Pfam" id="PF10824">
    <property type="entry name" value="T7SS_ESX_EspC"/>
    <property type="match status" value="1"/>
</dbReference>
<dbReference type="GO" id="GO:0009306">
    <property type="term" value="P:protein secretion"/>
    <property type="evidence" value="ECO:0007669"/>
    <property type="project" value="InterPro"/>
</dbReference>
<dbReference type="PATRIC" id="fig|1415166.3.peg.832"/>
<feature type="compositionally biased region" description="Basic and acidic residues" evidence="1">
    <location>
        <begin position="88"/>
        <end position="99"/>
    </location>
</feature>
<dbReference type="EMBL" id="CP006850">
    <property type="protein sequence ID" value="AHH15631.1"/>
    <property type="molecule type" value="Genomic_DNA"/>
</dbReference>
<protein>
    <recommendedName>
        <fullName evidence="4">ESX-1 secretion-associated protein</fullName>
    </recommendedName>
</protein>
<organism evidence="2 3">
    <name type="scientific">Nocardia nova SH22a</name>
    <dbReference type="NCBI Taxonomy" id="1415166"/>
    <lineage>
        <taxon>Bacteria</taxon>
        <taxon>Bacillati</taxon>
        <taxon>Actinomycetota</taxon>
        <taxon>Actinomycetes</taxon>
        <taxon>Mycobacteriales</taxon>
        <taxon>Nocardiaceae</taxon>
        <taxon>Nocardia</taxon>
    </lineage>
</organism>
<feature type="region of interest" description="Disordered" evidence="1">
    <location>
        <begin position="82"/>
        <end position="106"/>
    </location>
</feature>
<dbReference type="KEGG" id="nno:NONO_c08240"/>
<dbReference type="Proteomes" id="UP000019150">
    <property type="component" value="Chromosome"/>
</dbReference>
<dbReference type="InterPro" id="IPR022536">
    <property type="entry name" value="EspC"/>
</dbReference>
<keyword evidence="3" id="KW-1185">Reference proteome</keyword>
<name>W5TEF9_9NOCA</name>
<proteinExistence type="predicted"/>